<dbReference type="InterPro" id="IPR001296">
    <property type="entry name" value="Glyco_trans_1"/>
</dbReference>
<evidence type="ECO:0000259" key="3">
    <source>
        <dbReference type="Pfam" id="PF13439"/>
    </source>
</evidence>
<dbReference type="Gene3D" id="3.40.50.2000">
    <property type="entry name" value="Glycogen Phosphorylase B"/>
    <property type="match status" value="2"/>
</dbReference>
<dbReference type="FunFam" id="3.40.50.2000:FF:000119">
    <property type="entry name" value="Glycosyl transferase group 1"/>
    <property type="match status" value="1"/>
</dbReference>
<keyword evidence="4" id="KW-0328">Glycosyltransferase</keyword>
<dbReference type="AlphaFoldDB" id="A0AAE3HKP5"/>
<reference evidence="4" key="1">
    <citation type="submission" date="2022-08" db="EMBL/GenBank/DDBJ databases">
        <title>Genomic Encyclopedia of Type Strains, Phase III (KMG-III): the genomes of soil and plant-associated and newly described type strains.</title>
        <authorList>
            <person name="Whitman W."/>
        </authorList>
    </citation>
    <scope>NUCLEOTIDE SEQUENCE</scope>
    <source>
        <strain evidence="4">HMT 1</strain>
    </source>
</reference>
<accession>A0AAE3HKP5</accession>
<protein>
    <submittedName>
        <fullName evidence="4">Alpha-1,3-rhamnosyl/mannosyltransferase</fullName>
        <ecNumber evidence="4">2.4.1.-</ecNumber>
    </submittedName>
</protein>
<gene>
    <name evidence="4" type="ORF">J2T55_001586</name>
</gene>
<name>A0AAE3HKP5_9GAMM</name>
<feature type="domain" description="Glycosyltransferase subfamily 4-like N-terminal" evidence="3">
    <location>
        <begin position="84"/>
        <end position="189"/>
    </location>
</feature>
<dbReference type="GO" id="GO:0009103">
    <property type="term" value="P:lipopolysaccharide biosynthetic process"/>
    <property type="evidence" value="ECO:0007669"/>
    <property type="project" value="TreeGrafter"/>
</dbReference>
<evidence type="ECO:0000313" key="4">
    <source>
        <dbReference type="EMBL" id="MCS3903560.1"/>
    </source>
</evidence>
<evidence type="ECO:0000259" key="2">
    <source>
        <dbReference type="Pfam" id="PF00534"/>
    </source>
</evidence>
<dbReference type="Pfam" id="PF00534">
    <property type="entry name" value="Glycos_transf_1"/>
    <property type="match status" value="1"/>
</dbReference>
<dbReference type="EMBL" id="JANUCT010000009">
    <property type="protein sequence ID" value="MCS3903560.1"/>
    <property type="molecule type" value="Genomic_DNA"/>
</dbReference>
<sequence length="390" mass="43312">MRIILNVDSLRPPLTGIGQYTLHLMRAFQENPEVEDPVCVPASLSRSASVDYGTEGQQNDPPQGRGYSWQTLRGIARSMPGSYDLVSWLRQQRFRMAIRKYRDAVYHEPNYILHSYAGPTNVVTVHDLSHEQYPQYHPKERVSWLNRNLDDSVRRADRVITVSEFVRHELQQRFPDAAEKIVTVHNGVSERFHPRTAAETAPVLHQYSLAHGGYVFAAATLEPRKNLTGLLDAYLGLPLSLREAYPLVVAGAPGWHSKQLEEKLARAQSSGEVRVLGYVPAQDLASLYAGAALFAFVSFYEGFGLPVAEAMACGVPVLTSNRASLPEISGDAAALVDPANIEAITASMQMLLEDEALRIEYASKGRQRAALFTWERCAAQTISVYRSVSS</sequence>
<keyword evidence="5" id="KW-1185">Reference proteome</keyword>
<dbReference type="GO" id="GO:0016757">
    <property type="term" value="F:glycosyltransferase activity"/>
    <property type="evidence" value="ECO:0007669"/>
    <property type="project" value="UniProtKB-KW"/>
</dbReference>
<keyword evidence="1 4" id="KW-0808">Transferase</keyword>
<proteinExistence type="predicted"/>
<dbReference type="Proteomes" id="UP001204445">
    <property type="component" value="Unassembled WGS sequence"/>
</dbReference>
<dbReference type="InterPro" id="IPR028098">
    <property type="entry name" value="Glyco_trans_4-like_N"/>
</dbReference>
<dbReference type="SUPFAM" id="SSF53756">
    <property type="entry name" value="UDP-Glycosyltransferase/glycogen phosphorylase"/>
    <property type="match status" value="1"/>
</dbReference>
<feature type="domain" description="Glycosyl transferase family 1" evidence="2">
    <location>
        <begin position="215"/>
        <end position="368"/>
    </location>
</feature>
<dbReference type="Pfam" id="PF13439">
    <property type="entry name" value="Glyco_transf_4"/>
    <property type="match status" value="1"/>
</dbReference>
<evidence type="ECO:0000256" key="1">
    <source>
        <dbReference type="ARBA" id="ARBA00022679"/>
    </source>
</evidence>
<dbReference type="EC" id="2.4.1.-" evidence="4"/>
<comment type="caution">
    <text evidence="4">The sequence shown here is derived from an EMBL/GenBank/DDBJ whole genome shotgun (WGS) entry which is preliminary data.</text>
</comment>
<dbReference type="CDD" id="cd03809">
    <property type="entry name" value="GT4_MtfB-like"/>
    <property type="match status" value="1"/>
</dbReference>
<dbReference type="PANTHER" id="PTHR46401:SF2">
    <property type="entry name" value="GLYCOSYLTRANSFERASE WBBK-RELATED"/>
    <property type="match status" value="1"/>
</dbReference>
<dbReference type="PANTHER" id="PTHR46401">
    <property type="entry name" value="GLYCOSYLTRANSFERASE WBBK-RELATED"/>
    <property type="match status" value="1"/>
</dbReference>
<organism evidence="4 5">
    <name type="scientific">Methylohalomonas lacus</name>
    <dbReference type="NCBI Taxonomy" id="398773"/>
    <lineage>
        <taxon>Bacteria</taxon>
        <taxon>Pseudomonadati</taxon>
        <taxon>Pseudomonadota</taxon>
        <taxon>Gammaproteobacteria</taxon>
        <taxon>Methylohalomonadales</taxon>
        <taxon>Methylohalomonadaceae</taxon>
        <taxon>Methylohalomonas</taxon>
    </lineage>
</organism>
<dbReference type="RefSeq" id="WP_259055395.1">
    <property type="nucleotide sequence ID" value="NZ_JANUCT010000009.1"/>
</dbReference>
<evidence type="ECO:0000313" key="5">
    <source>
        <dbReference type="Proteomes" id="UP001204445"/>
    </source>
</evidence>